<dbReference type="PANTHER" id="PTHR43540">
    <property type="entry name" value="PEROXYUREIDOACRYLATE/UREIDOACRYLATE AMIDOHYDROLASE-RELATED"/>
    <property type="match status" value="1"/>
</dbReference>
<dbReference type="PANTHER" id="PTHR43540:SF1">
    <property type="entry name" value="ISOCHORISMATASE HYDROLASE"/>
    <property type="match status" value="1"/>
</dbReference>
<dbReference type="InterPro" id="IPR050272">
    <property type="entry name" value="Isochorismatase-like_hydrls"/>
</dbReference>
<keyword evidence="5" id="KW-1185">Reference proteome</keyword>
<dbReference type="Proteomes" id="UP000807353">
    <property type="component" value="Unassembled WGS sequence"/>
</dbReference>
<comment type="caution">
    <text evidence="4">The sequence shown here is derived from an EMBL/GenBank/DDBJ whole genome shotgun (WGS) entry which is preliminary data.</text>
</comment>
<dbReference type="AlphaFoldDB" id="A0A9P5XZ95"/>
<keyword evidence="2" id="KW-0378">Hydrolase</keyword>
<comment type="similarity">
    <text evidence="1">Belongs to the isochorismatase family.</text>
</comment>
<dbReference type="InterPro" id="IPR000868">
    <property type="entry name" value="Isochorismatase-like_dom"/>
</dbReference>
<dbReference type="CDD" id="cd01014">
    <property type="entry name" value="nicotinamidase_related"/>
    <property type="match status" value="1"/>
</dbReference>
<evidence type="ECO:0000256" key="1">
    <source>
        <dbReference type="ARBA" id="ARBA00006336"/>
    </source>
</evidence>
<sequence>MSIITLSKSTALVVIDVQQGFNMSPYTEKSRSTPDCVPNISRIISSFRSVSLPVIHVQHYSLEPTSVFNRDYSAEGYAIQREAAPIPSEPIFVKRVNSAFIGTDLEKHLRDAGIKTLVMVGLTTSHCVSTTVRMAGNLGWEVYVPRDATAMFARAAAPGGSEDKVFDAETMHEVALSELHGEFATVVTTNEVIRAVESLN</sequence>
<dbReference type="EMBL" id="MU150300">
    <property type="protein sequence ID" value="KAF9460368.1"/>
    <property type="molecule type" value="Genomic_DNA"/>
</dbReference>
<gene>
    <name evidence="4" type="ORF">BDZ94DRAFT_937792</name>
</gene>
<accession>A0A9P5XZ95</accession>
<organism evidence="4 5">
    <name type="scientific">Collybia nuda</name>
    <dbReference type="NCBI Taxonomy" id="64659"/>
    <lineage>
        <taxon>Eukaryota</taxon>
        <taxon>Fungi</taxon>
        <taxon>Dikarya</taxon>
        <taxon>Basidiomycota</taxon>
        <taxon>Agaricomycotina</taxon>
        <taxon>Agaricomycetes</taxon>
        <taxon>Agaricomycetidae</taxon>
        <taxon>Agaricales</taxon>
        <taxon>Tricholomatineae</taxon>
        <taxon>Clitocybaceae</taxon>
        <taxon>Collybia</taxon>
    </lineage>
</organism>
<dbReference type="GO" id="GO:0016787">
    <property type="term" value="F:hydrolase activity"/>
    <property type="evidence" value="ECO:0007669"/>
    <property type="project" value="UniProtKB-KW"/>
</dbReference>
<dbReference type="Pfam" id="PF00857">
    <property type="entry name" value="Isochorismatase"/>
    <property type="match status" value="1"/>
</dbReference>
<evidence type="ECO:0000256" key="2">
    <source>
        <dbReference type="ARBA" id="ARBA00022801"/>
    </source>
</evidence>
<dbReference type="OrthoDB" id="167809at2759"/>
<evidence type="ECO:0000313" key="4">
    <source>
        <dbReference type="EMBL" id="KAF9460368.1"/>
    </source>
</evidence>
<evidence type="ECO:0000313" key="5">
    <source>
        <dbReference type="Proteomes" id="UP000807353"/>
    </source>
</evidence>
<name>A0A9P5XZ95_9AGAR</name>
<proteinExistence type="inferred from homology"/>
<reference evidence="4" key="1">
    <citation type="submission" date="2020-11" db="EMBL/GenBank/DDBJ databases">
        <authorList>
            <consortium name="DOE Joint Genome Institute"/>
            <person name="Ahrendt S."/>
            <person name="Riley R."/>
            <person name="Andreopoulos W."/>
            <person name="Labutti K."/>
            <person name="Pangilinan J."/>
            <person name="Ruiz-Duenas F.J."/>
            <person name="Barrasa J.M."/>
            <person name="Sanchez-Garcia M."/>
            <person name="Camarero S."/>
            <person name="Miyauchi S."/>
            <person name="Serrano A."/>
            <person name="Linde D."/>
            <person name="Babiker R."/>
            <person name="Drula E."/>
            <person name="Ayuso-Fernandez I."/>
            <person name="Pacheco R."/>
            <person name="Padilla G."/>
            <person name="Ferreira P."/>
            <person name="Barriuso J."/>
            <person name="Kellner H."/>
            <person name="Castanera R."/>
            <person name="Alfaro M."/>
            <person name="Ramirez L."/>
            <person name="Pisabarro A.G."/>
            <person name="Kuo A."/>
            <person name="Tritt A."/>
            <person name="Lipzen A."/>
            <person name="He G."/>
            <person name="Yan M."/>
            <person name="Ng V."/>
            <person name="Cullen D."/>
            <person name="Martin F."/>
            <person name="Rosso M.-N."/>
            <person name="Henrissat B."/>
            <person name="Hibbett D."/>
            <person name="Martinez A.T."/>
            <person name="Grigoriev I.V."/>
        </authorList>
    </citation>
    <scope>NUCLEOTIDE SEQUENCE</scope>
    <source>
        <strain evidence="4">CBS 247.69</strain>
    </source>
</reference>
<feature type="domain" description="Isochorismatase-like" evidence="3">
    <location>
        <begin position="10"/>
        <end position="191"/>
    </location>
</feature>
<dbReference type="InterPro" id="IPR036380">
    <property type="entry name" value="Isochorismatase-like_sf"/>
</dbReference>
<evidence type="ECO:0000259" key="3">
    <source>
        <dbReference type="Pfam" id="PF00857"/>
    </source>
</evidence>
<dbReference type="SUPFAM" id="SSF52499">
    <property type="entry name" value="Isochorismatase-like hydrolases"/>
    <property type="match status" value="1"/>
</dbReference>
<dbReference type="Gene3D" id="3.40.50.850">
    <property type="entry name" value="Isochorismatase-like"/>
    <property type="match status" value="1"/>
</dbReference>
<protein>
    <submittedName>
        <fullName evidence="4">Isochorismatase</fullName>
    </submittedName>
</protein>